<dbReference type="Pfam" id="PF01424">
    <property type="entry name" value="R3H"/>
    <property type="match status" value="1"/>
</dbReference>
<dbReference type="GO" id="GO:0006397">
    <property type="term" value="P:mRNA processing"/>
    <property type="evidence" value="ECO:0007669"/>
    <property type="project" value="UniProtKB-KW"/>
</dbReference>
<evidence type="ECO:0000256" key="6">
    <source>
        <dbReference type="ARBA" id="ARBA00022664"/>
    </source>
</evidence>
<dbReference type="InterPro" id="IPR051189">
    <property type="entry name" value="Splicing_assoc_domain"/>
</dbReference>
<dbReference type="PANTHER" id="PTHR14195">
    <property type="entry name" value="G PATCH DOMAIN CONTAINING PROTEIN 2"/>
    <property type="match status" value="1"/>
</dbReference>
<evidence type="ECO:0000256" key="8">
    <source>
        <dbReference type="ARBA" id="ARBA00023242"/>
    </source>
</evidence>
<evidence type="ECO:0000259" key="9">
    <source>
        <dbReference type="PROSITE" id="PS50174"/>
    </source>
</evidence>
<dbReference type="InterPro" id="IPR001374">
    <property type="entry name" value="R3H_dom"/>
</dbReference>
<organism evidence="10 11">
    <name type="scientific">Meira miltonrushii</name>
    <dbReference type="NCBI Taxonomy" id="1280837"/>
    <lineage>
        <taxon>Eukaryota</taxon>
        <taxon>Fungi</taxon>
        <taxon>Dikarya</taxon>
        <taxon>Basidiomycota</taxon>
        <taxon>Ustilaginomycotina</taxon>
        <taxon>Exobasidiomycetes</taxon>
        <taxon>Exobasidiales</taxon>
        <taxon>Brachybasidiaceae</taxon>
        <taxon>Meira</taxon>
    </lineage>
</organism>
<dbReference type="InterPro" id="IPR000467">
    <property type="entry name" value="G_patch_dom"/>
</dbReference>
<keyword evidence="11" id="KW-1185">Reference proteome</keyword>
<evidence type="ECO:0000256" key="1">
    <source>
        <dbReference type="ARBA" id="ARBA00004123"/>
    </source>
</evidence>
<keyword evidence="6" id="KW-0507">mRNA processing</keyword>
<dbReference type="InterPro" id="IPR034082">
    <property type="entry name" value="R3H_G-patch"/>
</dbReference>
<name>A0A316VF30_9BASI</name>
<dbReference type="GeneID" id="37018230"/>
<dbReference type="AlphaFoldDB" id="A0A316VF30"/>
<evidence type="ECO:0000313" key="10">
    <source>
        <dbReference type="EMBL" id="PWN36237.1"/>
    </source>
</evidence>
<dbReference type="InterPro" id="IPR036867">
    <property type="entry name" value="R3H_dom_sf"/>
</dbReference>
<keyword evidence="7" id="KW-0508">mRNA splicing</keyword>
<dbReference type="CDD" id="cd02646">
    <property type="entry name" value="R3H_G-patch"/>
    <property type="match status" value="1"/>
</dbReference>
<accession>A0A316VF30</accession>
<evidence type="ECO:0000313" key="11">
    <source>
        <dbReference type="Proteomes" id="UP000245771"/>
    </source>
</evidence>
<dbReference type="RefSeq" id="XP_025356539.1">
    <property type="nucleotide sequence ID" value="XM_025496449.1"/>
</dbReference>
<dbReference type="GO" id="GO:0005737">
    <property type="term" value="C:cytoplasm"/>
    <property type="evidence" value="ECO:0007669"/>
    <property type="project" value="UniProtKB-SubCell"/>
</dbReference>
<dbReference type="PROSITE" id="PS50174">
    <property type="entry name" value="G_PATCH"/>
    <property type="match status" value="1"/>
</dbReference>
<dbReference type="STRING" id="1280837.A0A316VF30"/>
<evidence type="ECO:0000256" key="2">
    <source>
        <dbReference type="ARBA" id="ARBA00004496"/>
    </source>
</evidence>
<comment type="similarity">
    <text evidence="3">Belongs to the SQS1 family.</text>
</comment>
<sequence length="157" mass="16534">MYDVSKTTLSLAPMDKRARAQVHQLASCYNLISKSKGSGNHRFPTLIKNSRSGLQVKQGRVNAILRSVGGASFGKGSKTGANAPKEAGRKTKERIPLPRNQEGAQVGFGAERIGQDNVGHRLLSAMGWVEGMGVGATQGMSDPVGATIKISRGGLGF</sequence>
<dbReference type="InParanoid" id="A0A316VF30"/>
<dbReference type="Pfam" id="PF01585">
    <property type="entry name" value="G-patch"/>
    <property type="match status" value="1"/>
</dbReference>
<dbReference type="SUPFAM" id="SSF82708">
    <property type="entry name" value="R3H domain"/>
    <property type="match status" value="1"/>
</dbReference>
<gene>
    <name evidence="10" type="ORF">FA14DRAFT_121178</name>
</gene>
<proteinExistence type="inferred from homology"/>
<comment type="subcellular location">
    <subcellularLocation>
        <location evidence="2">Cytoplasm</location>
    </subcellularLocation>
    <subcellularLocation>
        <location evidence="1">Nucleus</location>
    </subcellularLocation>
</comment>
<evidence type="ECO:0000256" key="5">
    <source>
        <dbReference type="ARBA" id="ARBA00022490"/>
    </source>
</evidence>
<protein>
    <recommendedName>
        <fullName evidence="4">Protein SQS1</fullName>
    </recommendedName>
</protein>
<reference evidence="10 11" key="1">
    <citation type="journal article" date="2018" name="Mol. Biol. Evol.">
        <title>Broad Genomic Sampling Reveals a Smut Pathogenic Ancestry of the Fungal Clade Ustilaginomycotina.</title>
        <authorList>
            <person name="Kijpornyongpan T."/>
            <person name="Mondo S.J."/>
            <person name="Barry K."/>
            <person name="Sandor L."/>
            <person name="Lee J."/>
            <person name="Lipzen A."/>
            <person name="Pangilinan J."/>
            <person name="LaButti K."/>
            <person name="Hainaut M."/>
            <person name="Henrissat B."/>
            <person name="Grigoriev I.V."/>
            <person name="Spatafora J.W."/>
            <person name="Aime M.C."/>
        </authorList>
    </citation>
    <scope>NUCLEOTIDE SEQUENCE [LARGE SCALE GENOMIC DNA]</scope>
    <source>
        <strain evidence="10 11">MCA 3882</strain>
    </source>
</reference>
<evidence type="ECO:0000256" key="4">
    <source>
        <dbReference type="ARBA" id="ARBA00018964"/>
    </source>
</evidence>
<keyword evidence="5" id="KW-0963">Cytoplasm</keyword>
<dbReference type="Gene3D" id="3.30.1370.50">
    <property type="entry name" value="R3H-like domain"/>
    <property type="match status" value="1"/>
</dbReference>
<keyword evidence="8" id="KW-0539">Nucleus</keyword>
<dbReference type="GO" id="GO:0003676">
    <property type="term" value="F:nucleic acid binding"/>
    <property type="evidence" value="ECO:0007669"/>
    <property type="project" value="InterPro"/>
</dbReference>
<evidence type="ECO:0000256" key="3">
    <source>
        <dbReference type="ARBA" id="ARBA00010306"/>
    </source>
</evidence>
<dbReference type="EMBL" id="KZ819603">
    <property type="protein sequence ID" value="PWN36237.1"/>
    <property type="molecule type" value="Genomic_DNA"/>
</dbReference>
<dbReference type="OrthoDB" id="21470at2759"/>
<dbReference type="GO" id="GO:0005634">
    <property type="term" value="C:nucleus"/>
    <property type="evidence" value="ECO:0007669"/>
    <property type="project" value="UniProtKB-SubCell"/>
</dbReference>
<dbReference type="Proteomes" id="UP000245771">
    <property type="component" value="Unassembled WGS sequence"/>
</dbReference>
<feature type="domain" description="G-patch" evidence="9">
    <location>
        <begin position="115"/>
        <end position="157"/>
    </location>
</feature>
<dbReference type="GO" id="GO:0008380">
    <property type="term" value="P:RNA splicing"/>
    <property type="evidence" value="ECO:0007669"/>
    <property type="project" value="UniProtKB-KW"/>
</dbReference>
<dbReference type="SMART" id="SM00443">
    <property type="entry name" value="G_patch"/>
    <property type="match status" value="1"/>
</dbReference>
<evidence type="ECO:0000256" key="7">
    <source>
        <dbReference type="ARBA" id="ARBA00023187"/>
    </source>
</evidence>